<reference evidence="1 2" key="1">
    <citation type="journal article" date="2010" name="Science">
        <title>Genomic comparison of the ants Camponotus floridanus and Harpegnathos saltator.</title>
        <authorList>
            <person name="Bonasio R."/>
            <person name="Zhang G."/>
            <person name="Ye C."/>
            <person name="Mutti N.S."/>
            <person name="Fang X."/>
            <person name="Qin N."/>
            <person name="Donahue G."/>
            <person name="Yang P."/>
            <person name="Li Q."/>
            <person name="Li C."/>
            <person name="Zhang P."/>
            <person name="Huang Z."/>
            <person name="Berger S.L."/>
            <person name="Reinberg D."/>
            <person name="Wang J."/>
            <person name="Liebig J."/>
        </authorList>
    </citation>
    <scope>NUCLEOTIDE SEQUENCE [LARGE SCALE GENOMIC DNA]</scope>
    <source>
        <strain evidence="1 2">R22 G/1</strain>
    </source>
</reference>
<organism evidence="2">
    <name type="scientific">Harpegnathos saltator</name>
    <name type="common">Jerdon's jumping ant</name>
    <dbReference type="NCBI Taxonomy" id="610380"/>
    <lineage>
        <taxon>Eukaryota</taxon>
        <taxon>Metazoa</taxon>
        <taxon>Ecdysozoa</taxon>
        <taxon>Arthropoda</taxon>
        <taxon>Hexapoda</taxon>
        <taxon>Insecta</taxon>
        <taxon>Pterygota</taxon>
        <taxon>Neoptera</taxon>
        <taxon>Endopterygota</taxon>
        <taxon>Hymenoptera</taxon>
        <taxon>Apocrita</taxon>
        <taxon>Aculeata</taxon>
        <taxon>Formicoidea</taxon>
        <taxon>Formicidae</taxon>
        <taxon>Ponerinae</taxon>
        <taxon>Ponerini</taxon>
        <taxon>Harpegnathos</taxon>
    </lineage>
</organism>
<accession>E2B4N8</accession>
<dbReference type="EMBL" id="GL445584">
    <property type="protein sequence ID" value="EFN89319.1"/>
    <property type="molecule type" value="Genomic_DNA"/>
</dbReference>
<sequence length="70" mass="7835">MSKGERARPEFKQYTKSVEFPADITETEHGRQKCFAQKLQGPDKCVSSDLSFVTLRAGSPEEISRATLKS</sequence>
<protein>
    <submittedName>
        <fullName evidence="1">Uncharacterized protein</fullName>
    </submittedName>
</protein>
<keyword evidence="2" id="KW-1185">Reference proteome</keyword>
<name>E2B4N8_HARSA</name>
<dbReference type="AlphaFoldDB" id="E2B4N8"/>
<dbReference type="InParanoid" id="E2B4N8"/>
<dbReference type="Proteomes" id="UP000008237">
    <property type="component" value="Unassembled WGS sequence"/>
</dbReference>
<evidence type="ECO:0000313" key="1">
    <source>
        <dbReference type="EMBL" id="EFN89319.1"/>
    </source>
</evidence>
<evidence type="ECO:0000313" key="2">
    <source>
        <dbReference type="Proteomes" id="UP000008237"/>
    </source>
</evidence>
<proteinExistence type="predicted"/>
<gene>
    <name evidence="1" type="ORF">EAI_07637</name>
</gene>